<dbReference type="InterPro" id="IPR007197">
    <property type="entry name" value="rSAM"/>
</dbReference>
<evidence type="ECO:0000256" key="1">
    <source>
        <dbReference type="ARBA" id="ARBA00001966"/>
    </source>
</evidence>
<gene>
    <name evidence="11" type="primary">mtaB</name>
    <name evidence="11" type="ORF">STSP1_02023</name>
</gene>
<dbReference type="GO" id="GO:0051539">
    <property type="term" value="F:4 iron, 4 sulfur cluster binding"/>
    <property type="evidence" value="ECO:0007669"/>
    <property type="project" value="UniProtKB-KW"/>
</dbReference>
<dbReference type="Gene3D" id="3.40.50.12160">
    <property type="entry name" value="Methylthiotransferase, N-terminal domain"/>
    <property type="match status" value="1"/>
</dbReference>
<dbReference type="SFLD" id="SFLDG01061">
    <property type="entry name" value="methylthiotransferase"/>
    <property type="match status" value="1"/>
</dbReference>
<dbReference type="SMART" id="SM00729">
    <property type="entry name" value="Elp3"/>
    <property type="match status" value="1"/>
</dbReference>
<keyword evidence="5" id="KW-0949">S-adenosyl-L-methionine</keyword>
<protein>
    <submittedName>
        <fullName evidence="11">Threonylcarbamoyladenosine tRNA methylthiotransferase MtaB</fullName>
        <ecNumber evidence="11">2.-.-.-</ecNumber>
    </submittedName>
</protein>
<dbReference type="SFLD" id="SFLDG01082">
    <property type="entry name" value="B12-binding_domain_containing"/>
    <property type="match status" value="1"/>
</dbReference>
<dbReference type="SUPFAM" id="SSF102114">
    <property type="entry name" value="Radical SAM enzymes"/>
    <property type="match status" value="1"/>
</dbReference>
<evidence type="ECO:0000256" key="7">
    <source>
        <dbReference type="ARBA" id="ARBA00023004"/>
    </source>
</evidence>
<keyword evidence="8" id="KW-0411">Iron-sulfur</keyword>
<dbReference type="InterPro" id="IPR005839">
    <property type="entry name" value="Methylthiotransferase"/>
</dbReference>
<name>A0A1W6LPD2_9BACT</name>
<evidence type="ECO:0000313" key="12">
    <source>
        <dbReference type="Proteomes" id="UP000193334"/>
    </source>
</evidence>
<evidence type="ECO:0000256" key="8">
    <source>
        <dbReference type="ARBA" id="ARBA00023014"/>
    </source>
</evidence>
<dbReference type="InterPro" id="IPR058240">
    <property type="entry name" value="rSAM_sf"/>
</dbReference>
<accession>A0A1W6LPD2</accession>
<dbReference type="EMBL" id="CP021023">
    <property type="protein sequence ID" value="ARN57606.1"/>
    <property type="molecule type" value="Genomic_DNA"/>
</dbReference>
<evidence type="ECO:0000256" key="6">
    <source>
        <dbReference type="ARBA" id="ARBA00022723"/>
    </source>
</evidence>
<dbReference type="Pfam" id="PF00919">
    <property type="entry name" value="UPF0004"/>
    <property type="match status" value="1"/>
</dbReference>
<dbReference type="InterPro" id="IPR006467">
    <property type="entry name" value="MiaB-like_bact"/>
</dbReference>
<evidence type="ECO:0000259" key="9">
    <source>
        <dbReference type="PROSITE" id="PS51449"/>
    </source>
</evidence>
<sequence>MVTFYITTLGCKVNQYESQQIRQFLQSIGLSQTFKPENADIAVVRTCCITRNASSKSRQAIKRIHKANPECVIIANGCLIDSETEEKPQDIESLVLQRENQQLEKILEQVCGKLKTEERIFESGLKNYGRQTRAFLKVQDGCDGFCSYCIIPKIRTDISSKPLENVLNEAQELVDSGHREIVLTGVFLGAYGKETVKRSRWRQSVNREFLKLVDSVAKTPGLERLRLSSVEPGDISEELMEIYKSRTNLAPHFHISLQSGSSRILKLMNRQYDSETFRQKIDLINESLHKPAVTTDIIAGFPGETEADFKKSIEMCRYCGFSKIHVFSYSSRKGTGAENLNGHLPAGVIKQRAAELAELGDRLAEKYRNSLAGQEAAVIIENENTQSGKCERYLDIKLTEGNFRRGQLVLAKILPSGKEAAPCR</sequence>
<dbReference type="PROSITE" id="PS51918">
    <property type="entry name" value="RADICAL_SAM"/>
    <property type="match status" value="1"/>
</dbReference>
<evidence type="ECO:0000259" key="10">
    <source>
        <dbReference type="PROSITE" id="PS51918"/>
    </source>
</evidence>
<dbReference type="InterPro" id="IPR006638">
    <property type="entry name" value="Elp3/MiaA/NifB-like_rSAM"/>
</dbReference>
<dbReference type="NCBIfam" id="TIGR01579">
    <property type="entry name" value="MiaB-like-C"/>
    <property type="match status" value="1"/>
</dbReference>
<dbReference type="Pfam" id="PF04055">
    <property type="entry name" value="Radical_SAM"/>
    <property type="match status" value="1"/>
</dbReference>
<keyword evidence="2" id="KW-0004">4Fe-4S</keyword>
<feature type="domain" description="MTTase N-terminal" evidence="9">
    <location>
        <begin position="2"/>
        <end position="115"/>
    </location>
</feature>
<evidence type="ECO:0000256" key="4">
    <source>
        <dbReference type="ARBA" id="ARBA00022679"/>
    </source>
</evidence>
<evidence type="ECO:0000256" key="3">
    <source>
        <dbReference type="ARBA" id="ARBA00022490"/>
    </source>
</evidence>
<keyword evidence="7" id="KW-0408">Iron</keyword>
<dbReference type="InterPro" id="IPR038135">
    <property type="entry name" value="Methylthiotransferase_N_sf"/>
</dbReference>
<feature type="domain" description="Radical SAM core" evidence="10">
    <location>
        <begin position="128"/>
        <end position="366"/>
    </location>
</feature>
<dbReference type="InterPro" id="IPR013848">
    <property type="entry name" value="Methylthiotransferase_N"/>
</dbReference>
<dbReference type="Gene3D" id="3.80.30.20">
    <property type="entry name" value="tm_1862 like domain"/>
    <property type="match status" value="1"/>
</dbReference>
<dbReference type="SFLD" id="SFLDS00029">
    <property type="entry name" value="Radical_SAM"/>
    <property type="match status" value="1"/>
</dbReference>
<dbReference type="NCBIfam" id="TIGR00089">
    <property type="entry name" value="MiaB/RimO family radical SAM methylthiotransferase"/>
    <property type="match status" value="1"/>
</dbReference>
<evidence type="ECO:0000256" key="5">
    <source>
        <dbReference type="ARBA" id="ARBA00022691"/>
    </source>
</evidence>
<keyword evidence="12" id="KW-1185">Reference proteome</keyword>
<dbReference type="PROSITE" id="PS51449">
    <property type="entry name" value="MTTASE_N"/>
    <property type="match status" value="1"/>
</dbReference>
<keyword evidence="3" id="KW-0963">Cytoplasm</keyword>
<dbReference type="PANTHER" id="PTHR11918:SF45">
    <property type="entry name" value="THREONYLCARBAMOYLADENOSINE TRNA METHYLTHIOTRANSFERASE"/>
    <property type="match status" value="1"/>
</dbReference>
<dbReference type="PANTHER" id="PTHR11918">
    <property type="entry name" value="RADICAL SAM PROTEINS"/>
    <property type="match status" value="1"/>
</dbReference>
<dbReference type="STRING" id="1941349.STSP1_02023"/>
<evidence type="ECO:0000313" key="11">
    <source>
        <dbReference type="EMBL" id="ARN57606.1"/>
    </source>
</evidence>
<dbReference type="FunFam" id="3.80.30.20:FF:000001">
    <property type="entry name" value="tRNA-2-methylthio-N(6)-dimethylallyladenosine synthase 2"/>
    <property type="match status" value="1"/>
</dbReference>
<evidence type="ECO:0000256" key="2">
    <source>
        <dbReference type="ARBA" id="ARBA00022485"/>
    </source>
</evidence>
<dbReference type="Proteomes" id="UP000193334">
    <property type="component" value="Chromosome"/>
</dbReference>
<reference evidence="12" key="1">
    <citation type="submission" date="2017-04" db="EMBL/GenBank/DDBJ databases">
        <title>Comparative genomics and description of representatives of a novel lineage of planctomycetes thriving in anoxic sediments.</title>
        <authorList>
            <person name="Spring S."/>
            <person name="Bunk B."/>
            <person name="Sproer C."/>
        </authorList>
    </citation>
    <scope>NUCLEOTIDE SEQUENCE [LARGE SCALE GENOMIC DNA]</scope>
    <source>
        <strain evidence="12">ST-PulAB-D4</strain>
    </source>
</reference>
<organism evidence="11 12">
    <name type="scientific">Sedimentisphaera salicampi</name>
    <dbReference type="NCBI Taxonomy" id="1941349"/>
    <lineage>
        <taxon>Bacteria</taxon>
        <taxon>Pseudomonadati</taxon>
        <taxon>Planctomycetota</taxon>
        <taxon>Phycisphaerae</taxon>
        <taxon>Sedimentisphaerales</taxon>
        <taxon>Sedimentisphaeraceae</taxon>
        <taxon>Sedimentisphaera</taxon>
    </lineage>
</organism>
<dbReference type="GO" id="GO:0046872">
    <property type="term" value="F:metal ion binding"/>
    <property type="evidence" value="ECO:0007669"/>
    <property type="project" value="UniProtKB-KW"/>
</dbReference>
<comment type="cofactor">
    <cofactor evidence="1">
        <name>[4Fe-4S] cluster</name>
        <dbReference type="ChEBI" id="CHEBI:49883"/>
    </cofactor>
</comment>
<dbReference type="InterPro" id="IPR023404">
    <property type="entry name" value="rSAM_horseshoe"/>
</dbReference>
<proteinExistence type="predicted"/>
<dbReference type="GO" id="GO:0035598">
    <property type="term" value="F:tRNA (N(6)-L-threonylcarbamoyladenosine(37)-C(2))-methylthiotransferase activity"/>
    <property type="evidence" value="ECO:0007669"/>
    <property type="project" value="TreeGrafter"/>
</dbReference>
<dbReference type="KEGG" id="pbp:STSP1_02023"/>
<dbReference type="EC" id="2.-.-.-" evidence="11"/>
<keyword evidence="4 11" id="KW-0808">Transferase</keyword>
<dbReference type="AlphaFoldDB" id="A0A1W6LPD2"/>
<keyword evidence="6" id="KW-0479">Metal-binding</keyword>